<reference evidence="2 3" key="1">
    <citation type="submission" date="2018-05" db="EMBL/GenBank/DDBJ databases">
        <title>Genomic Encyclopedia of Type Strains, Phase IV (KMG-IV): sequencing the most valuable type-strain genomes for metagenomic binning, comparative biology and taxonomic classification.</title>
        <authorList>
            <person name="Goeker M."/>
        </authorList>
    </citation>
    <scope>NUCLEOTIDE SEQUENCE [LARGE SCALE GENOMIC DNA]</scope>
    <source>
        <strain evidence="2 3">DSM 25134</strain>
    </source>
</reference>
<dbReference type="SUPFAM" id="SSF53098">
    <property type="entry name" value="Ribonuclease H-like"/>
    <property type="match status" value="1"/>
</dbReference>
<feature type="domain" description="Predicted 3'-5' exonuclease PolB-like" evidence="1">
    <location>
        <begin position="148"/>
        <end position="239"/>
    </location>
</feature>
<dbReference type="OrthoDB" id="13288at2"/>
<sequence>MIPLLALDIQTLPDVAGIRSLYQLDADISDADVVYFALQRSRASRADEFMPYHLHRVVAVNAVLHSRQEVLLHQSAAGQDEAAMLQALAALLNEHMPQIVSWQGSQLLLPVLRHRAMLHNVAFPGGPTGLFGQTLELSRLLCQGAQPGCVPQQEMAGLCGLPRIAEYDAPQSWAAASAGQLPRLLEHSAQRAACHYLMWLRLAALQGQISALTRSQHEQKLALLLSQAGGHWQDFLQQWPAHNRG</sequence>
<dbReference type="InterPro" id="IPR019288">
    <property type="entry name" value="3'-5'_exonuclease_PolB-like"/>
</dbReference>
<name>A0A318JLJ9_9NEIS</name>
<dbReference type="Gene3D" id="3.30.420.10">
    <property type="entry name" value="Ribonuclease H-like superfamily/Ribonuclease H"/>
    <property type="match status" value="1"/>
</dbReference>
<evidence type="ECO:0000313" key="2">
    <source>
        <dbReference type="EMBL" id="PXX49155.1"/>
    </source>
</evidence>
<keyword evidence="3" id="KW-1185">Reference proteome</keyword>
<gene>
    <name evidence="2" type="ORF">DFR38_105198</name>
</gene>
<dbReference type="AlphaFoldDB" id="A0A318JLJ9"/>
<dbReference type="InterPro" id="IPR012337">
    <property type="entry name" value="RNaseH-like_sf"/>
</dbReference>
<feature type="domain" description="Predicted 3'-5' exonuclease PolB-like" evidence="1">
    <location>
        <begin position="48"/>
        <end position="123"/>
    </location>
</feature>
<dbReference type="Proteomes" id="UP000248395">
    <property type="component" value="Unassembled WGS sequence"/>
</dbReference>
<comment type="caution">
    <text evidence="2">The sequence shown here is derived from an EMBL/GenBank/DDBJ whole genome shotgun (WGS) entry which is preliminary data.</text>
</comment>
<dbReference type="EMBL" id="QJKC01000005">
    <property type="protein sequence ID" value="PXX49155.1"/>
    <property type="molecule type" value="Genomic_DNA"/>
</dbReference>
<dbReference type="InterPro" id="IPR036397">
    <property type="entry name" value="RNaseH_sf"/>
</dbReference>
<dbReference type="RefSeq" id="WP_110313215.1">
    <property type="nucleotide sequence ID" value="NZ_QJKC01000005.1"/>
</dbReference>
<dbReference type="Pfam" id="PF10108">
    <property type="entry name" value="DNA_pol_B_exo2"/>
    <property type="match status" value="2"/>
</dbReference>
<evidence type="ECO:0000259" key="1">
    <source>
        <dbReference type="Pfam" id="PF10108"/>
    </source>
</evidence>
<organism evidence="2 3">
    <name type="scientific">Aquitalea magnusonii</name>
    <dbReference type="NCBI Taxonomy" id="332411"/>
    <lineage>
        <taxon>Bacteria</taxon>
        <taxon>Pseudomonadati</taxon>
        <taxon>Pseudomonadota</taxon>
        <taxon>Betaproteobacteria</taxon>
        <taxon>Neisseriales</taxon>
        <taxon>Chromobacteriaceae</taxon>
        <taxon>Aquitalea</taxon>
    </lineage>
</organism>
<evidence type="ECO:0000313" key="3">
    <source>
        <dbReference type="Proteomes" id="UP000248395"/>
    </source>
</evidence>
<accession>A0A318JLJ9</accession>
<protein>
    <recommendedName>
        <fullName evidence="1">Predicted 3'-5' exonuclease PolB-like domain-containing protein</fullName>
    </recommendedName>
</protein>
<proteinExistence type="predicted"/>
<dbReference type="GO" id="GO:0003676">
    <property type="term" value="F:nucleic acid binding"/>
    <property type="evidence" value="ECO:0007669"/>
    <property type="project" value="InterPro"/>
</dbReference>